<feature type="coiled-coil region" evidence="8">
    <location>
        <begin position="441"/>
        <end position="472"/>
    </location>
</feature>
<dbReference type="Proteomes" id="UP000295135">
    <property type="component" value="Unassembled WGS sequence"/>
</dbReference>
<dbReference type="EMBL" id="SLZY01000006">
    <property type="protein sequence ID" value="TCS72104.1"/>
    <property type="molecule type" value="Genomic_DNA"/>
</dbReference>
<evidence type="ECO:0000259" key="11">
    <source>
        <dbReference type="PROSITE" id="PS50112"/>
    </source>
</evidence>
<dbReference type="SMART" id="SM00086">
    <property type="entry name" value="PAC"/>
    <property type="match status" value="2"/>
</dbReference>
<accession>A0A4R3JYP0</accession>
<proteinExistence type="predicted"/>
<dbReference type="InterPro" id="IPR001610">
    <property type="entry name" value="PAC"/>
</dbReference>
<dbReference type="GO" id="GO:0000155">
    <property type="term" value="F:phosphorelay sensor kinase activity"/>
    <property type="evidence" value="ECO:0007669"/>
    <property type="project" value="InterPro"/>
</dbReference>
<sequence length="702" mass="78540">MLYFRPHYVWPILAALLLLLLGGAVYLVQSQWQKGEAMARNAGERELGLLASLVKSDLLHGNYQDIANTLVEWGKSRPDIVALRLQTSNGFLISTYQRSQPSEAALSLATDIQYSYAGEARLSLVKDLTPLREERQQLILQLGTAYLVLAGLWIALTRSVLLYHRESVTLRARSEALDQSNAELKQALARQQLAESERDRLVSIMEATPDLVSMADPEGNLLYLNRAGRTLTGVGNHALSHLKIPALHPEWAAEAILYQGLPAARRDGHWAGETALLGIDGKEIPVFQLILSHCDAAGQVQYFSTVMRDIRQHKQAEAALRQSEARLAEAQQLARIGSWELDLSANHLTWSDEIFRIFEIDPKRFGASYEAFVDTVHPDDRDFVNRAYTESVRQRTPYDIVHRLLMADGRIKYVREVCRTDYDADGQPLRSLGTVQDITEIKQAEAELARYRSHLEQMVEARTAELKRLNQELEAFAYSVSHDLRGPLRGIDGFALALLEEYGDRLDATGRGYLERVRSGSQRMGELIDDLLKLSRLSRAPLQSQPVDLSALARDILQHLRADEPARSMQAEVMPGLTAQGDPGLLRAALENLLGNAWKYSSKTPAARIEFGRVEQDGQPVYFVRDNGIGFDMQYAKKLFTAFQRLHHRDDFEGTGIGLATVQRIIHRHGGRIWAEAAPNQGATFYFTLGQPGTANAEASES</sequence>
<dbReference type="SUPFAM" id="SSF55874">
    <property type="entry name" value="ATPase domain of HSP90 chaperone/DNA topoisomerase II/histidine kinase"/>
    <property type="match status" value="1"/>
</dbReference>
<dbReference type="Gene3D" id="2.10.70.100">
    <property type="match status" value="1"/>
</dbReference>
<comment type="catalytic activity">
    <reaction evidence="1">
        <text>ATP + protein L-histidine = ADP + protein N-phospho-L-histidine.</text>
        <dbReference type="EC" id="2.7.13.3"/>
    </reaction>
</comment>
<organism evidence="13 14">
    <name type="scientific">Sulfuritortus calidifontis</name>
    <dbReference type="NCBI Taxonomy" id="1914471"/>
    <lineage>
        <taxon>Bacteria</taxon>
        <taxon>Pseudomonadati</taxon>
        <taxon>Pseudomonadota</taxon>
        <taxon>Betaproteobacteria</taxon>
        <taxon>Nitrosomonadales</taxon>
        <taxon>Thiobacillaceae</taxon>
        <taxon>Sulfuritortus</taxon>
    </lineage>
</organism>
<keyword evidence="9" id="KW-1133">Transmembrane helix</keyword>
<dbReference type="GO" id="GO:0000156">
    <property type="term" value="F:phosphorelay response regulator activity"/>
    <property type="evidence" value="ECO:0007669"/>
    <property type="project" value="TreeGrafter"/>
</dbReference>
<comment type="subcellular location">
    <subcellularLocation>
        <location evidence="2">Cell inner membrane</location>
        <topology evidence="2">Multi-pass membrane protein</topology>
    </subcellularLocation>
</comment>
<evidence type="ECO:0000259" key="10">
    <source>
        <dbReference type="PROSITE" id="PS50109"/>
    </source>
</evidence>
<dbReference type="PANTHER" id="PTHR42878:SF15">
    <property type="entry name" value="BACTERIOPHYTOCHROME"/>
    <property type="match status" value="1"/>
</dbReference>
<dbReference type="CDD" id="cd00130">
    <property type="entry name" value="PAS"/>
    <property type="match status" value="2"/>
</dbReference>
<dbReference type="Gene3D" id="3.30.565.10">
    <property type="entry name" value="Histidine kinase-like ATPase, C-terminal domain"/>
    <property type="match status" value="1"/>
</dbReference>
<evidence type="ECO:0000259" key="12">
    <source>
        <dbReference type="PROSITE" id="PS50113"/>
    </source>
</evidence>
<evidence type="ECO:0000256" key="3">
    <source>
        <dbReference type="ARBA" id="ARBA00012438"/>
    </source>
</evidence>
<gene>
    <name evidence="13" type="ORF">EDC61_10618</name>
</gene>
<keyword evidence="8" id="KW-0175">Coiled coil</keyword>
<dbReference type="EC" id="2.7.13.3" evidence="3"/>
<dbReference type="InterPro" id="IPR000700">
    <property type="entry name" value="PAS-assoc_C"/>
</dbReference>
<evidence type="ECO:0000256" key="9">
    <source>
        <dbReference type="SAM" id="Phobius"/>
    </source>
</evidence>
<dbReference type="GO" id="GO:0005886">
    <property type="term" value="C:plasma membrane"/>
    <property type="evidence" value="ECO:0007669"/>
    <property type="project" value="UniProtKB-SubCell"/>
</dbReference>
<dbReference type="NCBIfam" id="TIGR00229">
    <property type="entry name" value="sensory_box"/>
    <property type="match status" value="2"/>
</dbReference>
<dbReference type="GO" id="GO:0030295">
    <property type="term" value="F:protein kinase activator activity"/>
    <property type="evidence" value="ECO:0007669"/>
    <property type="project" value="TreeGrafter"/>
</dbReference>
<dbReference type="CDD" id="cd00082">
    <property type="entry name" value="HisKA"/>
    <property type="match status" value="1"/>
</dbReference>
<dbReference type="InterPro" id="IPR000014">
    <property type="entry name" value="PAS"/>
</dbReference>
<dbReference type="InterPro" id="IPR036890">
    <property type="entry name" value="HATPase_C_sf"/>
</dbReference>
<feature type="transmembrane region" description="Helical" evidence="9">
    <location>
        <begin position="138"/>
        <end position="156"/>
    </location>
</feature>
<keyword evidence="6" id="KW-0418">Kinase</keyword>
<dbReference type="InterPro" id="IPR004358">
    <property type="entry name" value="Sig_transdc_His_kin-like_C"/>
</dbReference>
<protein>
    <recommendedName>
        <fullName evidence="3">histidine kinase</fullName>
        <ecNumber evidence="3">2.7.13.3</ecNumber>
    </recommendedName>
</protein>
<evidence type="ECO:0000313" key="14">
    <source>
        <dbReference type="Proteomes" id="UP000295135"/>
    </source>
</evidence>
<dbReference type="InterPro" id="IPR036097">
    <property type="entry name" value="HisK_dim/P_sf"/>
</dbReference>
<dbReference type="GO" id="GO:0007234">
    <property type="term" value="P:osmosensory signaling via phosphorelay pathway"/>
    <property type="evidence" value="ECO:0007669"/>
    <property type="project" value="TreeGrafter"/>
</dbReference>
<dbReference type="PROSITE" id="PS50109">
    <property type="entry name" value="HIS_KIN"/>
    <property type="match status" value="1"/>
</dbReference>
<dbReference type="Pfam" id="PF02518">
    <property type="entry name" value="HATPase_c"/>
    <property type="match status" value="1"/>
</dbReference>
<keyword evidence="5" id="KW-0808">Transferase</keyword>
<dbReference type="AlphaFoldDB" id="A0A4R3JYP0"/>
<comment type="caution">
    <text evidence="13">The sequence shown here is derived from an EMBL/GenBank/DDBJ whole genome shotgun (WGS) entry which is preliminary data.</text>
</comment>
<dbReference type="PRINTS" id="PR00344">
    <property type="entry name" value="BCTRLSENSOR"/>
</dbReference>
<feature type="domain" description="PAC" evidence="12">
    <location>
        <begin position="398"/>
        <end position="450"/>
    </location>
</feature>
<feature type="domain" description="Histidine kinase" evidence="10">
    <location>
        <begin position="479"/>
        <end position="693"/>
    </location>
</feature>
<evidence type="ECO:0000256" key="2">
    <source>
        <dbReference type="ARBA" id="ARBA00004429"/>
    </source>
</evidence>
<dbReference type="FunFam" id="1.10.287.130:FF:000070">
    <property type="entry name" value="Histidine kinase sensor protein"/>
    <property type="match status" value="1"/>
</dbReference>
<keyword evidence="4" id="KW-0597">Phosphoprotein</keyword>
<dbReference type="InterPro" id="IPR013656">
    <property type="entry name" value="PAS_4"/>
</dbReference>
<evidence type="ECO:0000256" key="7">
    <source>
        <dbReference type="ARBA" id="ARBA00023136"/>
    </source>
</evidence>
<dbReference type="InterPro" id="IPR005467">
    <property type="entry name" value="His_kinase_dom"/>
</dbReference>
<keyword evidence="14" id="KW-1185">Reference proteome</keyword>
<evidence type="ECO:0000256" key="6">
    <source>
        <dbReference type="ARBA" id="ARBA00022777"/>
    </source>
</evidence>
<dbReference type="SMART" id="SM00387">
    <property type="entry name" value="HATPase_c"/>
    <property type="match status" value="1"/>
</dbReference>
<feature type="transmembrane region" description="Helical" evidence="9">
    <location>
        <begin position="6"/>
        <end position="28"/>
    </location>
</feature>
<dbReference type="SUPFAM" id="SSF47384">
    <property type="entry name" value="Homodimeric domain of signal transducing histidine kinase"/>
    <property type="match status" value="1"/>
</dbReference>
<name>A0A4R3JYP0_9PROT</name>
<evidence type="ECO:0000256" key="1">
    <source>
        <dbReference type="ARBA" id="ARBA00000085"/>
    </source>
</evidence>
<evidence type="ECO:0000256" key="5">
    <source>
        <dbReference type="ARBA" id="ARBA00022679"/>
    </source>
</evidence>
<evidence type="ECO:0000256" key="8">
    <source>
        <dbReference type="SAM" id="Coils"/>
    </source>
</evidence>
<dbReference type="RefSeq" id="WP_126463882.1">
    <property type="nucleotide sequence ID" value="NZ_AP018721.1"/>
</dbReference>
<dbReference type="PROSITE" id="PS50113">
    <property type="entry name" value="PAC"/>
    <property type="match status" value="2"/>
</dbReference>
<dbReference type="Pfam" id="PF08447">
    <property type="entry name" value="PAS_3"/>
    <property type="match status" value="1"/>
</dbReference>
<dbReference type="InterPro" id="IPR013655">
    <property type="entry name" value="PAS_fold_3"/>
</dbReference>
<dbReference type="InterPro" id="IPR003594">
    <property type="entry name" value="HATPase_dom"/>
</dbReference>
<dbReference type="Gene3D" id="1.10.287.130">
    <property type="match status" value="1"/>
</dbReference>
<evidence type="ECO:0000256" key="4">
    <source>
        <dbReference type="ARBA" id="ARBA00022553"/>
    </source>
</evidence>
<feature type="domain" description="PAC" evidence="12">
    <location>
        <begin position="270"/>
        <end position="322"/>
    </location>
</feature>
<dbReference type="Pfam" id="PF00512">
    <property type="entry name" value="HisKA"/>
    <property type="match status" value="1"/>
</dbReference>
<dbReference type="SUPFAM" id="SSF55785">
    <property type="entry name" value="PYP-like sensor domain (PAS domain)"/>
    <property type="match status" value="2"/>
</dbReference>
<dbReference type="SMART" id="SM00091">
    <property type="entry name" value="PAS"/>
    <property type="match status" value="2"/>
</dbReference>
<dbReference type="PANTHER" id="PTHR42878">
    <property type="entry name" value="TWO-COMPONENT HISTIDINE KINASE"/>
    <property type="match status" value="1"/>
</dbReference>
<dbReference type="InterPro" id="IPR035965">
    <property type="entry name" value="PAS-like_dom_sf"/>
</dbReference>
<dbReference type="InterPro" id="IPR003661">
    <property type="entry name" value="HisK_dim/P_dom"/>
</dbReference>
<dbReference type="FunFam" id="3.30.565.10:FF:000006">
    <property type="entry name" value="Sensor histidine kinase WalK"/>
    <property type="match status" value="1"/>
</dbReference>
<dbReference type="Pfam" id="PF08448">
    <property type="entry name" value="PAS_4"/>
    <property type="match status" value="1"/>
</dbReference>
<dbReference type="OrthoDB" id="8552871at2"/>
<keyword evidence="7 9" id="KW-0472">Membrane</keyword>
<dbReference type="InterPro" id="IPR050351">
    <property type="entry name" value="BphY/WalK/GraS-like"/>
</dbReference>
<dbReference type="SMART" id="SM00388">
    <property type="entry name" value="HisKA"/>
    <property type="match status" value="1"/>
</dbReference>
<feature type="domain" description="PAS" evidence="11">
    <location>
        <begin position="197"/>
        <end position="233"/>
    </location>
</feature>
<dbReference type="Gene3D" id="3.30.450.20">
    <property type="entry name" value="PAS domain"/>
    <property type="match status" value="2"/>
</dbReference>
<evidence type="ECO:0000313" key="13">
    <source>
        <dbReference type="EMBL" id="TCS72104.1"/>
    </source>
</evidence>
<reference evidence="13 14" key="1">
    <citation type="submission" date="2019-03" db="EMBL/GenBank/DDBJ databases">
        <title>Genomic Encyclopedia of Type Strains, Phase IV (KMG-IV): sequencing the most valuable type-strain genomes for metagenomic binning, comparative biology and taxonomic classification.</title>
        <authorList>
            <person name="Goeker M."/>
        </authorList>
    </citation>
    <scope>NUCLEOTIDE SEQUENCE [LARGE SCALE GENOMIC DNA]</scope>
    <source>
        <strain evidence="13 14">DSM 103923</strain>
    </source>
</reference>
<keyword evidence="9" id="KW-0812">Transmembrane</keyword>
<dbReference type="PROSITE" id="PS50112">
    <property type="entry name" value="PAS"/>
    <property type="match status" value="1"/>
</dbReference>